<evidence type="ECO:0000256" key="3">
    <source>
        <dbReference type="SAM" id="Phobius"/>
    </source>
</evidence>
<dbReference type="EMBL" id="JBHSAM010000025">
    <property type="protein sequence ID" value="MFC4100361.1"/>
    <property type="molecule type" value="Genomic_DNA"/>
</dbReference>
<protein>
    <recommendedName>
        <fullName evidence="2">Anti-sigma-W factor RsiW</fullName>
    </recommendedName>
</protein>
<organism evidence="5 6">
    <name type="scientific">Paenibacillus xanthanilyticus</name>
    <dbReference type="NCBI Taxonomy" id="1783531"/>
    <lineage>
        <taxon>Bacteria</taxon>
        <taxon>Bacillati</taxon>
        <taxon>Bacillota</taxon>
        <taxon>Bacilli</taxon>
        <taxon>Bacillales</taxon>
        <taxon>Paenibacillaceae</taxon>
        <taxon>Paenibacillus</taxon>
    </lineage>
</organism>
<accession>A0ABV8K2X0</accession>
<dbReference type="InterPro" id="IPR027383">
    <property type="entry name" value="Znf_put"/>
</dbReference>
<dbReference type="InterPro" id="IPR041916">
    <property type="entry name" value="Anti_sigma_zinc_sf"/>
</dbReference>
<evidence type="ECO:0000313" key="6">
    <source>
        <dbReference type="Proteomes" id="UP001595715"/>
    </source>
</evidence>
<feature type="transmembrane region" description="Helical" evidence="3">
    <location>
        <begin position="124"/>
        <end position="143"/>
    </location>
</feature>
<sequence>MMHPARERWERYAAGALQGSECLELEHHLAGCEACLLAYMEAVGGMAAMDPKRADDVTDRVMLAVAAIAEGASRSQTMGTAAAGARSALPDTDGAQAANDAELDKASGGRSRRIVWDAGRKRTLIHYAIAVCVMLLMMSTGVFDRLAAQPEQWKAERQQEQGGSLSDALMAKTSLVIDKVLDSERP</sequence>
<comment type="similarity">
    <text evidence="1">Belongs to the zinc-associated anti-sigma factor (ZAS) superfamily. Anti-sigma-W factor family.</text>
</comment>
<evidence type="ECO:0000256" key="1">
    <source>
        <dbReference type="ARBA" id="ARBA00024353"/>
    </source>
</evidence>
<dbReference type="Gene3D" id="1.10.10.1320">
    <property type="entry name" value="Anti-sigma factor, zinc-finger domain"/>
    <property type="match status" value="1"/>
</dbReference>
<name>A0ABV8K2X0_9BACL</name>
<proteinExistence type="inferred from homology"/>
<evidence type="ECO:0000313" key="5">
    <source>
        <dbReference type="EMBL" id="MFC4100361.1"/>
    </source>
</evidence>
<comment type="caution">
    <text evidence="5">The sequence shown here is derived from an EMBL/GenBank/DDBJ whole genome shotgun (WGS) entry which is preliminary data.</text>
</comment>
<keyword evidence="6" id="KW-1185">Reference proteome</keyword>
<dbReference type="Pfam" id="PF13490">
    <property type="entry name" value="zf-HC2"/>
    <property type="match status" value="1"/>
</dbReference>
<reference evidence="6" key="1">
    <citation type="journal article" date="2019" name="Int. J. Syst. Evol. Microbiol.">
        <title>The Global Catalogue of Microorganisms (GCM) 10K type strain sequencing project: providing services to taxonomists for standard genome sequencing and annotation.</title>
        <authorList>
            <consortium name="The Broad Institute Genomics Platform"/>
            <consortium name="The Broad Institute Genome Sequencing Center for Infectious Disease"/>
            <person name="Wu L."/>
            <person name="Ma J."/>
        </authorList>
    </citation>
    <scope>NUCLEOTIDE SEQUENCE [LARGE SCALE GENOMIC DNA]</scope>
    <source>
        <strain evidence="6">IBRC-M 10987</strain>
    </source>
</reference>
<gene>
    <name evidence="5" type="ORF">ACFOZ8_11960</name>
</gene>
<evidence type="ECO:0000256" key="2">
    <source>
        <dbReference type="ARBA" id="ARBA00024438"/>
    </source>
</evidence>
<evidence type="ECO:0000259" key="4">
    <source>
        <dbReference type="Pfam" id="PF13490"/>
    </source>
</evidence>
<keyword evidence="3" id="KW-1133">Transmembrane helix</keyword>
<keyword evidence="3" id="KW-0472">Membrane</keyword>
<dbReference type="Proteomes" id="UP001595715">
    <property type="component" value="Unassembled WGS sequence"/>
</dbReference>
<keyword evidence="3" id="KW-0812">Transmembrane</keyword>
<feature type="domain" description="Putative zinc-finger" evidence="4">
    <location>
        <begin position="5"/>
        <end position="35"/>
    </location>
</feature>
<dbReference type="RefSeq" id="WP_377719034.1">
    <property type="nucleotide sequence ID" value="NZ_JBHSAM010000025.1"/>
</dbReference>